<reference evidence="4" key="1">
    <citation type="submission" date="2012-08" db="EMBL/GenBank/DDBJ databases">
        <title>The Genome Sequence of Wuchereria bancrofti.</title>
        <authorList>
            <person name="Nutman T.B."/>
            <person name="Fink D.L."/>
            <person name="Russ C."/>
            <person name="Young S."/>
            <person name="Zeng Q."/>
            <person name="Koehrsen M."/>
            <person name="Alvarado L."/>
            <person name="Berlin A."/>
            <person name="Chapman S.B."/>
            <person name="Chen Z."/>
            <person name="Freedman E."/>
            <person name="Gellesch M."/>
            <person name="Goldberg J."/>
            <person name="Griggs A."/>
            <person name="Gujja S."/>
            <person name="Heilman E.R."/>
            <person name="Heiman D."/>
            <person name="Hepburn T."/>
            <person name="Howarth C."/>
            <person name="Jen D."/>
            <person name="Larson L."/>
            <person name="Lewis B."/>
            <person name="Mehta T."/>
            <person name="Park D."/>
            <person name="Pearson M."/>
            <person name="Roberts A."/>
            <person name="Saif S."/>
            <person name="Shea T."/>
            <person name="Shenoy N."/>
            <person name="Sisk P."/>
            <person name="Stolte C."/>
            <person name="Sykes S."/>
            <person name="Walk T."/>
            <person name="White J."/>
            <person name="Yandava C."/>
            <person name="Haas B."/>
            <person name="Henn M.R."/>
            <person name="Nusbaum C."/>
            <person name="Birren B."/>
        </authorList>
    </citation>
    <scope>NUCLEOTIDE SEQUENCE [LARGE SCALE GENOMIC DNA]</scope>
    <source>
        <strain evidence="4">NA</strain>
    </source>
</reference>
<dbReference type="PANTHER" id="PTHR48103">
    <property type="entry name" value="MIDASIN-RELATED"/>
    <property type="match status" value="1"/>
</dbReference>
<name>J9EDV8_WUCBA</name>
<dbReference type="PANTHER" id="PTHR48103:SF2">
    <property type="entry name" value="MIDASIN"/>
    <property type="match status" value="1"/>
</dbReference>
<gene>
    <name evidence="3" type="ORF">WUBG_08693</name>
</gene>
<evidence type="ECO:0000256" key="1">
    <source>
        <dbReference type="ARBA" id="ARBA00022741"/>
    </source>
</evidence>
<evidence type="ECO:0000313" key="4">
    <source>
        <dbReference type="Proteomes" id="UP000004810"/>
    </source>
</evidence>
<feature type="non-terminal residue" evidence="3">
    <location>
        <position position="487"/>
    </location>
</feature>
<comment type="caution">
    <text evidence="3">The sequence shown here is derived from an EMBL/GenBank/DDBJ whole genome shotgun (WGS) entry which is preliminary data.</text>
</comment>
<dbReference type="EMBL" id="ADBV01004547">
    <property type="protein sequence ID" value="EJW80398.1"/>
    <property type="molecule type" value="Genomic_DNA"/>
</dbReference>
<accession>J9EDV8</accession>
<dbReference type="GO" id="GO:0005524">
    <property type="term" value="F:ATP binding"/>
    <property type="evidence" value="ECO:0007669"/>
    <property type="project" value="UniProtKB-KW"/>
</dbReference>
<protein>
    <submittedName>
        <fullName evidence="3">Uncharacterized protein</fullName>
    </submittedName>
</protein>
<dbReference type="GO" id="GO:0000027">
    <property type="term" value="P:ribosomal large subunit assembly"/>
    <property type="evidence" value="ECO:0007669"/>
    <property type="project" value="TreeGrafter"/>
</dbReference>
<sequence>MPKRLQKELVALSLQKYRKNRQCFTEPKEIMIKAVIEWIRNEWSKWFKANTEKQEKAYVYRKSTKHGEEELDEDDIKLRELLPDFSTSNDEQDLLEEPQLFASGSDTCIDSESLIEILHLLASEEYMHNYDGHMALAWMMDTALSCGLVDDFVDSKIFVYNLYALNQLDRNQDVRVVDVYRRNNRSELGKCIAAMKPLIKRVYWLKEKWPEMTILDGILQRAQKILSTSMETPQMQFSALLEQLLAEADLWEKVADRKHSLMNELEELRHLLVNWRKMEVLCWDNLLEQVQTDCRTQTLLLSWPLFEALNKVDKGDDEILAMTIEWIQNSTIIDFRARLLTAELLIKFIMLTKESMRDNLCQRLRSAVVENKLATQKEPTEKQLHDFVKIMKYNDLNLWSVKASAQKAHKQLFRLLKQFKLSSSDLVAPLLDENSPMLSTTEHQAKPTFATDRIISCNDFYAKRAVDLTSKIAKNLMDGIHLENIEE</sequence>
<evidence type="ECO:0000313" key="3">
    <source>
        <dbReference type="EMBL" id="EJW80398.1"/>
    </source>
</evidence>
<dbReference type="GO" id="GO:0030687">
    <property type="term" value="C:preribosome, large subunit precursor"/>
    <property type="evidence" value="ECO:0007669"/>
    <property type="project" value="TreeGrafter"/>
</dbReference>
<keyword evidence="1" id="KW-0547">Nucleotide-binding</keyword>
<keyword evidence="2" id="KW-0067">ATP-binding</keyword>
<dbReference type="Proteomes" id="UP000004810">
    <property type="component" value="Unassembled WGS sequence"/>
</dbReference>
<dbReference type="GO" id="GO:0000055">
    <property type="term" value="P:ribosomal large subunit export from nucleus"/>
    <property type="evidence" value="ECO:0007669"/>
    <property type="project" value="TreeGrafter"/>
</dbReference>
<organism evidence="3 4">
    <name type="scientific">Wuchereria bancrofti</name>
    <dbReference type="NCBI Taxonomy" id="6293"/>
    <lineage>
        <taxon>Eukaryota</taxon>
        <taxon>Metazoa</taxon>
        <taxon>Ecdysozoa</taxon>
        <taxon>Nematoda</taxon>
        <taxon>Chromadorea</taxon>
        <taxon>Rhabditida</taxon>
        <taxon>Spirurina</taxon>
        <taxon>Spiruromorpha</taxon>
        <taxon>Filarioidea</taxon>
        <taxon>Onchocercidae</taxon>
        <taxon>Wuchereria</taxon>
    </lineage>
</organism>
<evidence type="ECO:0000256" key="2">
    <source>
        <dbReference type="ARBA" id="ARBA00022840"/>
    </source>
</evidence>
<dbReference type="GO" id="GO:0005634">
    <property type="term" value="C:nucleus"/>
    <property type="evidence" value="ECO:0007669"/>
    <property type="project" value="TreeGrafter"/>
</dbReference>
<dbReference type="AlphaFoldDB" id="J9EDV8"/>
<proteinExistence type="predicted"/>